<dbReference type="HAMAP" id="MF_00523">
    <property type="entry name" value="LpxD"/>
    <property type="match status" value="1"/>
</dbReference>
<evidence type="ECO:0000256" key="3">
    <source>
        <dbReference type="ARBA" id="ARBA00022679"/>
    </source>
</evidence>
<gene>
    <name evidence="7 9" type="primary">lpxD</name>
    <name evidence="9" type="ORF">LMG26841_02628</name>
</gene>
<dbReference type="NCBIfam" id="NF002060">
    <property type="entry name" value="PRK00892.1"/>
    <property type="match status" value="1"/>
</dbReference>
<evidence type="ECO:0000256" key="7">
    <source>
        <dbReference type="HAMAP-Rule" id="MF_00523"/>
    </source>
</evidence>
<comment type="pathway">
    <text evidence="7">Bacterial outer membrane biogenesis; LPS lipid A biosynthesis.</text>
</comment>
<evidence type="ECO:0000313" key="10">
    <source>
        <dbReference type="Proteomes" id="UP000494272"/>
    </source>
</evidence>
<dbReference type="GO" id="GO:0103118">
    <property type="term" value="F:UDP-3-O-[(3R)-3-hydroxyacyl]-glucosamine N-acyltransferase activity"/>
    <property type="evidence" value="ECO:0007669"/>
    <property type="project" value="UniProtKB-EC"/>
</dbReference>
<dbReference type="InterPro" id="IPR020573">
    <property type="entry name" value="UDP_GlcNAc_AcTrfase_non-rep"/>
</dbReference>
<evidence type="ECO:0000256" key="4">
    <source>
        <dbReference type="ARBA" id="ARBA00022737"/>
    </source>
</evidence>
<reference evidence="9 10" key="1">
    <citation type="submission" date="2020-04" db="EMBL/GenBank/DDBJ databases">
        <authorList>
            <person name="De Canck E."/>
        </authorList>
    </citation>
    <scope>NUCLEOTIDE SEQUENCE [LARGE SCALE GENOMIC DNA]</scope>
    <source>
        <strain evidence="9 10">LMG 26841</strain>
    </source>
</reference>
<dbReference type="PROSITE" id="PS00101">
    <property type="entry name" value="HEXAPEP_TRANSFERASES"/>
    <property type="match status" value="1"/>
</dbReference>
<dbReference type="GO" id="GO:0009245">
    <property type="term" value="P:lipid A biosynthetic process"/>
    <property type="evidence" value="ECO:0007669"/>
    <property type="project" value="UniProtKB-UniRule"/>
</dbReference>
<keyword evidence="5 7" id="KW-0443">Lipid metabolism</keyword>
<dbReference type="EMBL" id="CADIKW010000004">
    <property type="protein sequence ID" value="CAB3864523.1"/>
    <property type="molecule type" value="Genomic_DNA"/>
</dbReference>
<protein>
    <recommendedName>
        <fullName evidence="7">UDP-3-O-acylglucosamine N-acyltransferase</fullName>
        <ecNumber evidence="7">2.3.1.191</ecNumber>
    </recommendedName>
</protein>
<name>A0A6S7D893_9BURK</name>
<evidence type="ECO:0000256" key="2">
    <source>
        <dbReference type="ARBA" id="ARBA00022556"/>
    </source>
</evidence>
<dbReference type="Gene3D" id="3.40.1390.10">
    <property type="entry name" value="MurE/MurF, N-terminal domain"/>
    <property type="match status" value="1"/>
</dbReference>
<dbReference type="PANTHER" id="PTHR43378:SF2">
    <property type="entry name" value="UDP-3-O-ACYLGLUCOSAMINE N-ACYLTRANSFERASE 1, MITOCHONDRIAL-RELATED"/>
    <property type="match status" value="1"/>
</dbReference>
<keyword evidence="4 7" id="KW-0677">Repeat</keyword>
<dbReference type="PANTHER" id="PTHR43378">
    <property type="entry name" value="UDP-3-O-ACYLGLUCOSAMINE N-ACYLTRANSFERASE"/>
    <property type="match status" value="1"/>
</dbReference>
<evidence type="ECO:0000256" key="5">
    <source>
        <dbReference type="ARBA" id="ARBA00023098"/>
    </source>
</evidence>
<dbReference type="Proteomes" id="UP000494272">
    <property type="component" value="Unassembled WGS sequence"/>
</dbReference>
<dbReference type="InterPro" id="IPR011004">
    <property type="entry name" value="Trimer_LpxA-like_sf"/>
</dbReference>
<dbReference type="InterPro" id="IPR001451">
    <property type="entry name" value="Hexapep"/>
</dbReference>
<feature type="domain" description="UDP-3-O-[3-hydroxymyristoyl] glucosamine N-acyltransferase non-repeat region" evidence="8">
    <location>
        <begin position="39"/>
        <end position="112"/>
    </location>
</feature>
<dbReference type="GO" id="GO:0016020">
    <property type="term" value="C:membrane"/>
    <property type="evidence" value="ECO:0007669"/>
    <property type="project" value="GOC"/>
</dbReference>
<keyword evidence="1 7" id="KW-0444">Lipid biosynthesis</keyword>
<comment type="subunit">
    <text evidence="7">Homotrimer.</text>
</comment>
<comment type="similarity">
    <text evidence="7">Belongs to the transferase hexapeptide repeat family. LpxD subfamily.</text>
</comment>
<evidence type="ECO:0000256" key="6">
    <source>
        <dbReference type="ARBA" id="ARBA00023315"/>
    </source>
</evidence>
<dbReference type="GO" id="GO:0016410">
    <property type="term" value="F:N-acyltransferase activity"/>
    <property type="evidence" value="ECO:0007669"/>
    <property type="project" value="InterPro"/>
</dbReference>
<dbReference type="InterPro" id="IPR018357">
    <property type="entry name" value="Hexapep_transf_CS"/>
</dbReference>
<dbReference type="Pfam" id="PF04613">
    <property type="entry name" value="LpxD"/>
    <property type="match status" value="1"/>
</dbReference>
<keyword evidence="3 7" id="KW-0808">Transferase</keyword>
<dbReference type="InterPro" id="IPR007691">
    <property type="entry name" value="LpxD"/>
</dbReference>
<sequence>MPVLLDLARAPTLEALLSAANTQGMDWRISAPAGAEPLRVCGIGTLASASGHEISFLANPKYQSQLAATQAGAVIVSADVAETLEAAGADRPRFTLVVCKHPYLLYARVAQWFDAARRPALPAFTHPSAVVAPDAHIEEDVRIGPNCVIESGARIGRGSVLGAGCVIGVGSSIGPDSRLHAHVTLYEGVKIGARAIIHSGAVLGADGFGFAPDPSLGKGAWGKIPQLGGVTVGDDVEIGANTTIDRGALEDTVVGNGVKLDNQIMVAHNCRIGAYTAIAACVGVAGSTTIGERCTIGGAAMLSGHLTLGDDVHISGGTAVTSNISKPGRYTGVYPYAEHGEWQRNAAVIQQLAQLRRRLRTLEKD</sequence>
<dbReference type="RefSeq" id="WP_175167445.1">
    <property type="nucleotide sequence ID" value="NZ_CADIKW010000004.1"/>
</dbReference>
<dbReference type="UniPathway" id="UPA00973"/>
<dbReference type="Pfam" id="PF00132">
    <property type="entry name" value="Hexapep"/>
    <property type="match status" value="2"/>
</dbReference>
<dbReference type="AlphaFoldDB" id="A0A6S7D893"/>
<keyword evidence="2 7" id="KW-0441">Lipid A biosynthesis</keyword>
<dbReference type="Pfam" id="PF14602">
    <property type="entry name" value="Hexapep_2"/>
    <property type="match status" value="2"/>
</dbReference>
<dbReference type="SUPFAM" id="SSF51161">
    <property type="entry name" value="Trimeric LpxA-like enzymes"/>
    <property type="match status" value="1"/>
</dbReference>
<dbReference type="NCBIfam" id="TIGR01853">
    <property type="entry name" value="lipid_A_lpxD"/>
    <property type="match status" value="1"/>
</dbReference>
<evidence type="ECO:0000256" key="1">
    <source>
        <dbReference type="ARBA" id="ARBA00022516"/>
    </source>
</evidence>
<evidence type="ECO:0000313" key="9">
    <source>
        <dbReference type="EMBL" id="CAB3864523.1"/>
    </source>
</evidence>
<organism evidence="9 10">
    <name type="scientific">Achromobacter dolens</name>
    <dbReference type="NCBI Taxonomy" id="1287738"/>
    <lineage>
        <taxon>Bacteria</taxon>
        <taxon>Pseudomonadati</taxon>
        <taxon>Pseudomonadota</taxon>
        <taxon>Betaproteobacteria</taxon>
        <taxon>Burkholderiales</taxon>
        <taxon>Alcaligenaceae</taxon>
        <taxon>Achromobacter</taxon>
    </lineage>
</organism>
<accession>A0A6S7D893</accession>
<dbReference type="GeneID" id="94356179"/>
<dbReference type="EC" id="2.3.1.191" evidence="7"/>
<keyword evidence="10" id="KW-1185">Reference proteome</keyword>
<dbReference type="Gene3D" id="2.160.10.10">
    <property type="entry name" value="Hexapeptide repeat proteins"/>
    <property type="match status" value="1"/>
</dbReference>
<feature type="active site" description="Proton acceptor" evidence="7">
    <location>
        <position position="268"/>
    </location>
</feature>
<dbReference type="CDD" id="cd03352">
    <property type="entry name" value="LbH_LpxD"/>
    <property type="match status" value="1"/>
</dbReference>
<evidence type="ECO:0000259" key="8">
    <source>
        <dbReference type="Pfam" id="PF04613"/>
    </source>
</evidence>
<comment type="function">
    <text evidence="7">Catalyzes the N-acylation of UDP-3-O-acylglucosamine using 3-hydroxyacyl-ACP as the acyl donor. Is involved in the biosynthesis of lipid A, a phosphorylated glycolipid that anchors the lipopolysaccharide to the outer membrane of the cell.</text>
</comment>
<keyword evidence="6 7" id="KW-0012">Acyltransferase</keyword>
<comment type="catalytic activity">
    <reaction evidence="7">
        <text>a UDP-3-O-[(3R)-3-hydroxyacyl]-alpha-D-glucosamine + a (3R)-hydroxyacyl-[ACP] = a UDP-2-N,3-O-bis[(3R)-3-hydroxyacyl]-alpha-D-glucosamine + holo-[ACP] + H(+)</text>
        <dbReference type="Rhea" id="RHEA:53836"/>
        <dbReference type="Rhea" id="RHEA-COMP:9685"/>
        <dbReference type="Rhea" id="RHEA-COMP:9945"/>
        <dbReference type="ChEBI" id="CHEBI:15378"/>
        <dbReference type="ChEBI" id="CHEBI:64479"/>
        <dbReference type="ChEBI" id="CHEBI:78827"/>
        <dbReference type="ChEBI" id="CHEBI:137740"/>
        <dbReference type="ChEBI" id="CHEBI:137748"/>
        <dbReference type="EC" id="2.3.1.191"/>
    </reaction>
</comment>
<proteinExistence type="inferred from homology"/>